<dbReference type="SFLD" id="SFLDS00052">
    <property type="entry name" value="Ferric_Reductase_Domain"/>
    <property type="match status" value="1"/>
</dbReference>
<evidence type="ECO:0000256" key="2">
    <source>
        <dbReference type="ARBA" id="ARBA00004141"/>
    </source>
</evidence>
<dbReference type="InterPro" id="IPR017927">
    <property type="entry name" value="FAD-bd_FR_type"/>
</dbReference>
<feature type="transmembrane region" description="Helical" evidence="6">
    <location>
        <begin position="7"/>
        <end position="28"/>
    </location>
</feature>
<evidence type="ECO:0000256" key="3">
    <source>
        <dbReference type="ARBA" id="ARBA00022692"/>
    </source>
</evidence>
<evidence type="ECO:0000256" key="4">
    <source>
        <dbReference type="ARBA" id="ARBA00022989"/>
    </source>
</evidence>
<feature type="transmembrane region" description="Helical" evidence="6">
    <location>
        <begin position="40"/>
        <end position="60"/>
    </location>
</feature>
<proteinExistence type="predicted"/>
<evidence type="ECO:0000256" key="1">
    <source>
        <dbReference type="ARBA" id="ARBA00001974"/>
    </source>
</evidence>
<evidence type="ECO:0000259" key="7">
    <source>
        <dbReference type="PROSITE" id="PS51384"/>
    </source>
</evidence>
<feature type="transmembrane region" description="Helical" evidence="6">
    <location>
        <begin position="177"/>
        <end position="196"/>
    </location>
</feature>
<dbReference type="Gene3D" id="2.40.30.10">
    <property type="entry name" value="Translation factors"/>
    <property type="match status" value="1"/>
</dbReference>
<dbReference type="Proteomes" id="UP000585272">
    <property type="component" value="Unassembled WGS sequence"/>
</dbReference>
<dbReference type="SUPFAM" id="SSF52343">
    <property type="entry name" value="Ferredoxin reductase-like, C-terminal NADP-linked domain"/>
    <property type="match status" value="1"/>
</dbReference>
<dbReference type="InterPro" id="IPR039261">
    <property type="entry name" value="FNR_nucleotide-bd"/>
</dbReference>
<keyword evidence="3 6" id="KW-0812">Transmembrane</keyword>
<feature type="transmembrane region" description="Helical" evidence="6">
    <location>
        <begin position="113"/>
        <end position="133"/>
    </location>
</feature>
<dbReference type="GO" id="GO:0016491">
    <property type="term" value="F:oxidoreductase activity"/>
    <property type="evidence" value="ECO:0007669"/>
    <property type="project" value="InterPro"/>
</dbReference>
<keyword evidence="5 6" id="KW-0472">Membrane</keyword>
<protein>
    <submittedName>
        <fullName evidence="8">Putative ferric reductase</fullName>
    </submittedName>
</protein>
<dbReference type="GO" id="GO:0016020">
    <property type="term" value="C:membrane"/>
    <property type="evidence" value="ECO:0007669"/>
    <property type="project" value="UniProtKB-SubCell"/>
</dbReference>
<feature type="transmembrane region" description="Helical" evidence="6">
    <location>
        <begin position="81"/>
        <end position="101"/>
    </location>
</feature>
<dbReference type="InterPro" id="IPR017938">
    <property type="entry name" value="Riboflavin_synthase-like_b-brl"/>
</dbReference>
<dbReference type="PANTHER" id="PTHR47354:SF5">
    <property type="entry name" value="PROTEIN RFBI"/>
    <property type="match status" value="1"/>
</dbReference>
<comment type="cofactor">
    <cofactor evidence="1">
        <name>FAD</name>
        <dbReference type="ChEBI" id="CHEBI:57692"/>
    </cofactor>
</comment>
<dbReference type="InterPro" id="IPR001433">
    <property type="entry name" value="OxRdtase_FAD/NAD-bd"/>
</dbReference>
<dbReference type="Gene3D" id="3.40.50.80">
    <property type="entry name" value="Nucleotide-binding domain of ferredoxin-NADP reductase (FNR) module"/>
    <property type="match status" value="1"/>
</dbReference>
<dbReference type="Pfam" id="PF01794">
    <property type="entry name" value="Ferric_reduct"/>
    <property type="match status" value="1"/>
</dbReference>
<organism evidence="8 9">
    <name type="scientific">Conexibacter arvalis</name>
    <dbReference type="NCBI Taxonomy" id="912552"/>
    <lineage>
        <taxon>Bacteria</taxon>
        <taxon>Bacillati</taxon>
        <taxon>Actinomycetota</taxon>
        <taxon>Thermoleophilia</taxon>
        <taxon>Solirubrobacterales</taxon>
        <taxon>Conexibacteraceae</taxon>
        <taxon>Conexibacter</taxon>
    </lineage>
</organism>
<comment type="caution">
    <text evidence="8">The sequence shown here is derived from an EMBL/GenBank/DDBJ whole genome shotgun (WGS) entry which is preliminary data.</text>
</comment>
<reference evidence="8 9" key="1">
    <citation type="submission" date="2020-08" db="EMBL/GenBank/DDBJ databases">
        <title>Genomic Encyclopedia of Archaeal and Bacterial Type Strains, Phase II (KMG-II): from individual species to whole genera.</title>
        <authorList>
            <person name="Goeker M."/>
        </authorList>
    </citation>
    <scope>NUCLEOTIDE SEQUENCE [LARGE SCALE GENOMIC DNA]</scope>
    <source>
        <strain evidence="8 9">DSM 23288</strain>
    </source>
</reference>
<evidence type="ECO:0000256" key="5">
    <source>
        <dbReference type="ARBA" id="ARBA00023136"/>
    </source>
</evidence>
<dbReference type="Pfam" id="PF08022">
    <property type="entry name" value="FAD_binding_8"/>
    <property type="match status" value="1"/>
</dbReference>
<dbReference type="InterPro" id="IPR013112">
    <property type="entry name" value="FAD-bd_8"/>
</dbReference>
<gene>
    <name evidence="8" type="ORF">BDZ31_001370</name>
</gene>
<dbReference type="RefSeq" id="WP_183340259.1">
    <property type="nucleotide sequence ID" value="NZ_JACHNU010000001.1"/>
</dbReference>
<dbReference type="Pfam" id="PF00175">
    <property type="entry name" value="NAD_binding_1"/>
    <property type="match status" value="1"/>
</dbReference>
<dbReference type="PROSITE" id="PS51384">
    <property type="entry name" value="FAD_FR"/>
    <property type="match status" value="1"/>
</dbReference>
<feature type="domain" description="FAD-binding FR-type" evidence="7">
    <location>
        <begin position="201"/>
        <end position="301"/>
    </location>
</feature>
<evidence type="ECO:0000313" key="9">
    <source>
        <dbReference type="Proteomes" id="UP000585272"/>
    </source>
</evidence>
<keyword evidence="4 6" id="KW-1133">Transmembrane helix</keyword>
<dbReference type="SUPFAM" id="SSF63380">
    <property type="entry name" value="Riboflavin synthase domain-like"/>
    <property type="match status" value="1"/>
</dbReference>
<dbReference type="InterPro" id="IPR050415">
    <property type="entry name" value="MRET"/>
</dbReference>
<dbReference type="SFLD" id="SFLDG01168">
    <property type="entry name" value="Ferric_reductase_subgroup_(FRE"/>
    <property type="match status" value="1"/>
</dbReference>
<feature type="transmembrane region" description="Helical" evidence="6">
    <location>
        <begin position="145"/>
        <end position="165"/>
    </location>
</feature>
<dbReference type="InterPro" id="IPR013130">
    <property type="entry name" value="Fe3_Rdtase_TM_dom"/>
</dbReference>
<evidence type="ECO:0000313" key="8">
    <source>
        <dbReference type="EMBL" id="MBB4661797.1"/>
    </source>
</evidence>
<comment type="subcellular location">
    <subcellularLocation>
        <location evidence="2">Membrane</location>
        <topology evidence="2">Multi-pass membrane protein</topology>
    </subcellularLocation>
</comment>
<evidence type="ECO:0000256" key="6">
    <source>
        <dbReference type="SAM" id="Phobius"/>
    </source>
</evidence>
<sequence length="435" mass="47909">MTLAARAIAWTFVYLGVVLAPLVFAAIGASQPDHDFWTDFSVALGFTGLAMLGLEFALVARFQTVASAFGQDGLLQFHRQIGYVGLAFVLTHFALSARWDALTLHNALRAPLLVWFGMAALFALVLLVASSTWRRQLRLSYEAWHVAHAVLATVLIVGAVGHIYFVDEYVSALWKQLLWGAMAAAFLCLLIWVRLVKPSRAAARPWRVAGVRAERGDTTVVGLSPPDGVDFRFQPGQFAWFTFDRSPFSLTQHPFSFSSSAETGEVEVAIKALGDFTSTVKHLEPGTTAYVDGPHGVFSIDQDEGPGFVLIAGGVGISGLISMLRTLADRDDVRPVLLFYGNRAWDEVAFRDELDRLRDRLDLTLVHVLERPPAEWHGETGYITADVLGRHLPRSFERFQYFICGPGAMMDAAEAALAELGVPAERVHTERFDMA</sequence>
<dbReference type="PRINTS" id="PR00410">
    <property type="entry name" value="PHEHYDRXLASE"/>
</dbReference>
<dbReference type="EMBL" id="JACHNU010000001">
    <property type="protein sequence ID" value="MBB4661797.1"/>
    <property type="molecule type" value="Genomic_DNA"/>
</dbReference>
<keyword evidence="9" id="KW-1185">Reference proteome</keyword>
<dbReference type="AlphaFoldDB" id="A0A840IA52"/>
<name>A0A840IA52_9ACTN</name>
<dbReference type="PANTHER" id="PTHR47354">
    <property type="entry name" value="NADH OXIDOREDUCTASE HCR"/>
    <property type="match status" value="1"/>
</dbReference>
<accession>A0A840IA52</accession>